<gene>
    <name evidence="7" type="ORF">C8E83_3735</name>
</gene>
<accession>A0A495IMA7</accession>
<evidence type="ECO:0000256" key="5">
    <source>
        <dbReference type="ARBA" id="ARBA00022840"/>
    </source>
</evidence>
<evidence type="ECO:0000313" key="7">
    <source>
        <dbReference type="EMBL" id="RKR76558.1"/>
    </source>
</evidence>
<evidence type="ECO:0000256" key="1">
    <source>
        <dbReference type="ARBA" id="ARBA00010688"/>
    </source>
</evidence>
<evidence type="ECO:0000256" key="4">
    <source>
        <dbReference type="ARBA" id="ARBA00022777"/>
    </source>
</evidence>
<evidence type="ECO:0000259" key="6">
    <source>
        <dbReference type="Pfam" id="PF00294"/>
    </source>
</evidence>
<reference evidence="7 8" key="1">
    <citation type="submission" date="2018-10" db="EMBL/GenBank/DDBJ databases">
        <title>Sequencing the genomes of 1000 actinobacteria strains.</title>
        <authorList>
            <person name="Klenk H.-P."/>
        </authorList>
    </citation>
    <scope>NUCLEOTIDE SEQUENCE [LARGE SCALE GENOMIC DNA]</scope>
    <source>
        <strain evidence="7 8">DSM 17894</strain>
    </source>
</reference>
<dbReference type="EMBL" id="RBKS01000001">
    <property type="protein sequence ID" value="RKR76558.1"/>
    <property type="molecule type" value="Genomic_DNA"/>
</dbReference>
<feature type="domain" description="Carbohydrate kinase PfkB" evidence="6">
    <location>
        <begin position="33"/>
        <end position="313"/>
    </location>
</feature>
<protein>
    <submittedName>
        <fullName evidence="7">Fructokinase</fullName>
    </submittedName>
</protein>
<dbReference type="InterPro" id="IPR029056">
    <property type="entry name" value="Ribokinase-like"/>
</dbReference>
<dbReference type="RefSeq" id="WP_121371518.1">
    <property type="nucleotide sequence ID" value="NZ_RBKS01000001.1"/>
</dbReference>
<evidence type="ECO:0000256" key="2">
    <source>
        <dbReference type="ARBA" id="ARBA00022679"/>
    </source>
</evidence>
<dbReference type="Gene3D" id="3.40.1190.20">
    <property type="match status" value="1"/>
</dbReference>
<dbReference type="PROSITE" id="PS00583">
    <property type="entry name" value="PFKB_KINASES_1"/>
    <property type="match status" value="1"/>
</dbReference>
<dbReference type="CDD" id="cd01167">
    <property type="entry name" value="bac_FRK"/>
    <property type="match status" value="1"/>
</dbReference>
<dbReference type="SUPFAM" id="SSF53613">
    <property type="entry name" value="Ribokinase-like"/>
    <property type="match status" value="1"/>
</dbReference>
<dbReference type="InterPro" id="IPR011611">
    <property type="entry name" value="PfkB_dom"/>
</dbReference>
<comment type="caution">
    <text evidence="7">The sequence shown here is derived from an EMBL/GenBank/DDBJ whole genome shotgun (WGS) entry which is preliminary data.</text>
</comment>
<sequence length="317" mass="32104">MSSASAPSGPAPAPSGPAAPAAFVVGEALVDIVVDGASTVEHPGGSPMNVAYGLARLGLPTVFRTQLGRDDRGEAIVAHLDETGVVLDEASFVDEPTSTAVATIQADRHAEYDFSIAWAPGALSAPAGVRLVHTGSIASALAPGADDVRRLLETASATALVSFDPNVRPGVTPSRPDVVAAVEAIARVSHVVKLSDEDAAWLYPGVEPAAVLERFLSLGAVLAAMTRGGDGALVFSQSDRLDLPSLPVSVVDTIGAGDAFMSGLLSAILLRGLDSSLRAGSLARADLEAVADVALRSARVTVSRAGANPPMPAELAL</sequence>
<evidence type="ECO:0000313" key="8">
    <source>
        <dbReference type="Proteomes" id="UP000280008"/>
    </source>
</evidence>
<dbReference type="InterPro" id="IPR050306">
    <property type="entry name" value="PfkB_Carbo_kinase"/>
</dbReference>
<organism evidence="7 8">
    <name type="scientific">Frondihabitans australicus</name>
    <dbReference type="NCBI Taxonomy" id="386892"/>
    <lineage>
        <taxon>Bacteria</taxon>
        <taxon>Bacillati</taxon>
        <taxon>Actinomycetota</taxon>
        <taxon>Actinomycetes</taxon>
        <taxon>Micrococcales</taxon>
        <taxon>Microbacteriaceae</taxon>
        <taxon>Frondihabitans</taxon>
    </lineage>
</organism>
<dbReference type="OrthoDB" id="9795789at2"/>
<proteinExistence type="inferred from homology"/>
<evidence type="ECO:0000256" key="3">
    <source>
        <dbReference type="ARBA" id="ARBA00022741"/>
    </source>
</evidence>
<dbReference type="Pfam" id="PF00294">
    <property type="entry name" value="PfkB"/>
    <property type="match status" value="1"/>
</dbReference>
<dbReference type="Proteomes" id="UP000280008">
    <property type="component" value="Unassembled WGS sequence"/>
</dbReference>
<dbReference type="GO" id="GO:0005524">
    <property type="term" value="F:ATP binding"/>
    <property type="evidence" value="ECO:0007669"/>
    <property type="project" value="UniProtKB-KW"/>
</dbReference>
<keyword evidence="5" id="KW-0067">ATP-binding</keyword>
<dbReference type="PANTHER" id="PTHR43085:SF1">
    <property type="entry name" value="PSEUDOURIDINE KINASE-RELATED"/>
    <property type="match status" value="1"/>
</dbReference>
<name>A0A495IMA7_9MICO</name>
<keyword evidence="8" id="KW-1185">Reference proteome</keyword>
<dbReference type="PROSITE" id="PS00584">
    <property type="entry name" value="PFKB_KINASES_2"/>
    <property type="match status" value="1"/>
</dbReference>
<dbReference type="AlphaFoldDB" id="A0A495IMA7"/>
<dbReference type="PANTHER" id="PTHR43085">
    <property type="entry name" value="HEXOKINASE FAMILY MEMBER"/>
    <property type="match status" value="1"/>
</dbReference>
<dbReference type="InterPro" id="IPR002173">
    <property type="entry name" value="Carboh/pur_kinase_PfkB_CS"/>
</dbReference>
<comment type="similarity">
    <text evidence="1">Belongs to the carbohydrate kinase PfkB family.</text>
</comment>
<dbReference type="GO" id="GO:0016301">
    <property type="term" value="F:kinase activity"/>
    <property type="evidence" value="ECO:0007669"/>
    <property type="project" value="UniProtKB-KW"/>
</dbReference>
<keyword evidence="2" id="KW-0808">Transferase</keyword>
<keyword evidence="3" id="KW-0547">Nucleotide-binding</keyword>
<keyword evidence="4 7" id="KW-0418">Kinase</keyword>